<comment type="caution">
    <text evidence="3">The sequence shown here is derived from an EMBL/GenBank/DDBJ whole genome shotgun (WGS) entry which is preliminary data.</text>
</comment>
<evidence type="ECO:0000259" key="2">
    <source>
        <dbReference type="Pfam" id="PF00582"/>
    </source>
</evidence>
<sequence>MKNILIPTDFSENAWNAIAYAVRFFKKSPCNFYLLNVKTPENTVDSLFDYNISQVLKIPAKFKLEQTVNRIKSELPKSNNHRFITVQDSNYLVKSIRNIVEEKQIDFIVMGTKGASDFTATSLGSNTSHVITKVKCSTLVVPKNAKFSSLKEIAFPTDFLTLYSPATLENINNIVTNNKASVRVLHIKNREAILNVEQQENKAFLDDYLGDNKHSFHFLTNKQIETQVQNFVENQHINLITMLARNLNYFQKILFKPTVPEIKYYSETPFLVLH</sequence>
<feature type="domain" description="UspA" evidence="2">
    <location>
        <begin position="1"/>
        <end position="142"/>
    </location>
</feature>
<dbReference type="PRINTS" id="PR01438">
    <property type="entry name" value="UNVRSLSTRESS"/>
</dbReference>
<dbReference type="PANTHER" id="PTHR46268:SF6">
    <property type="entry name" value="UNIVERSAL STRESS PROTEIN UP12"/>
    <property type="match status" value="1"/>
</dbReference>
<reference evidence="4" key="1">
    <citation type="journal article" date="2019" name="Int. J. Syst. Evol. Microbiol.">
        <title>The Global Catalogue of Microorganisms (GCM) 10K type strain sequencing project: providing services to taxonomists for standard genome sequencing and annotation.</title>
        <authorList>
            <consortium name="The Broad Institute Genomics Platform"/>
            <consortium name="The Broad Institute Genome Sequencing Center for Infectious Disease"/>
            <person name="Wu L."/>
            <person name="Ma J."/>
        </authorList>
    </citation>
    <scope>NUCLEOTIDE SEQUENCE [LARGE SCALE GENOMIC DNA]</scope>
    <source>
        <strain evidence="4">JCM 17630</strain>
    </source>
</reference>
<dbReference type="RefSeq" id="WP_344789374.1">
    <property type="nucleotide sequence ID" value="NZ_BAABCA010000007.1"/>
</dbReference>
<dbReference type="PANTHER" id="PTHR46268">
    <property type="entry name" value="STRESS RESPONSE PROTEIN NHAX"/>
    <property type="match status" value="1"/>
</dbReference>
<comment type="similarity">
    <text evidence="1">Belongs to the universal stress protein A family.</text>
</comment>
<accession>A0ABP8CGN2</accession>
<dbReference type="Proteomes" id="UP001501496">
    <property type="component" value="Unassembled WGS sequence"/>
</dbReference>
<dbReference type="InterPro" id="IPR006015">
    <property type="entry name" value="Universal_stress_UspA"/>
</dbReference>
<dbReference type="EMBL" id="BAABCA010000007">
    <property type="protein sequence ID" value="GAA4239092.1"/>
    <property type="molecule type" value="Genomic_DNA"/>
</dbReference>
<dbReference type="Pfam" id="PF00582">
    <property type="entry name" value="Usp"/>
    <property type="match status" value="1"/>
</dbReference>
<gene>
    <name evidence="3" type="ORF">GCM10022291_32080</name>
</gene>
<protein>
    <submittedName>
        <fullName evidence="3">Universal stress protein</fullName>
    </submittedName>
</protein>
<keyword evidence="4" id="KW-1185">Reference proteome</keyword>
<proteinExistence type="inferred from homology"/>
<dbReference type="InterPro" id="IPR006016">
    <property type="entry name" value="UspA"/>
</dbReference>
<dbReference type="Gene3D" id="3.40.50.12370">
    <property type="match status" value="1"/>
</dbReference>
<evidence type="ECO:0000313" key="4">
    <source>
        <dbReference type="Proteomes" id="UP001501496"/>
    </source>
</evidence>
<dbReference type="CDD" id="cd00293">
    <property type="entry name" value="USP-like"/>
    <property type="match status" value="1"/>
</dbReference>
<dbReference type="SUPFAM" id="SSF52402">
    <property type="entry name" value="Adenine nucleotide alpha hydrolases-like"/>
    <property type="match status" value="2"/>
</dbReference>
<organism evidence="3 4">
    <name type="scientific">Postechiella marina</name>
    <dbReference type="NCBI Taxonomy" id="943941"/>
    <lineage>
        <taxon>Bacteria</taxon>
        <taxon>Pseudomonadati</taxon>
        <taxon>Bacteroidota</taxon>
        <taxon>Flavobacteriia</taxon>
        <taxon>Flavobacteriales</taxon>
        <taxon>Flavobacteriaceae</taxon>
        <taxon>Postechiella</taxon>
    </lineage>
</organism>
<evidence type="ECO:0000313" key="3">
    <source>
        <dbReference type="EMBL" id="GAA4239092.1"/>
    </source>
</evidence>
<name>A0ABP8CGN2_9FLAO</name>
<evidence type="ECO:0000256" key="1">
    <source>
        <dbReference type="ARBA" id="ARBA00008791"/>
    </source>
</evidence>